<organism evidence="2 3">
    <name type="scientific">Elysia crispata</name>
    <name type="common">lettuce slug</name>
    <dbReference type="NCBI Taxonomy" id="231223"/>
    <lineage>
        <taxon>Eukaryota</taxon>
        <taxon>Metazoa</taxon>
        <taxon>Spiralia</taxon>
        <taxon>Lophotrochozoa</taxon>
        <taxon>Mollusca</taxon>
        <taxon>Gastropoda</taxon>
        <taxon>Heterobranchia</taxon>
        <taxon>Euthyneura</taxon>
        <taxon>Panpulmonata</taxon>
        <taxon>Sacoglossa</taxon>
        <taxon>Placobranchoidea</taxon>
        <taxon>Plakobranchidae</taxon>
        <taxon>Elysia</taxon>
    </lineage>
</organism>
<feature type="transmembrane region" description="Helical" evidence="1">
    <location>
        <begin position="99"/>
        <end position="118"/>
    </location>
</feature>
<sequence length="121" mass="13440">MTLTDLPHFLKEETKVILTILGDTASSQFQSAVDPWIVESGAHLVLTLDFFEGNKKSNNREIKKKMPDKVSDLPNDFTRELINFATAMGMLTMTAIKQIALFVLGILEVVVAYLSKFYGGA</sequence>
<gene>
    <name evidence="2" type="ORF">RRG08_004107</name>
</gene>
<evidence type="ECO:0000313" key="2">
    <source>
        <dbReference type="EMBL" id="KAK3758285.1"/>
    </source>
</evidence>
<keyword evidence="3" id="KW-1185">Reference proteome</keyword>
<accession>A0AAE0YWC2</accession>
<dbReference type="AlphaFoldDB" id="A0AAE0YWC2"/>
<name>A0AAE0YWC2_9GAST</name>
<keyword evidence="1" id="KW-1133">Transmembrane helix</keyword>
<keyword evidence="1" id="KW-0472">Membrane</keyword>
<evidence type="ECO:0000313" key="3">
    <source>
        <dbReference type="Proteomes" id="UP001283361"/>
    </source>
</evidence>
<dbReference type="Proteomes" id="UP001283361">
    <property type="component" value="Unassembled WGS sequence"/>
</dbReference>
<protein>
    <submittedName>
        <fullName evidence="2">Uncharacterized protein</fullName>
    </submittedName>
</protein>
<dbReference type="EMBL" id="JAWDGP010005274">
    <property type="protein sequence ID" value="KAK3758285.1"/>
    <property type="molecule type" value="Genomic_DNA"/>
</dbReference>
<proteinExistence type="predicted"/>
<evidence type="ECO:0000256" key="1">
    <source>
        <dbReference type="SAM" id="Phobius"/>
    </source>
</evidence>
<reference evidence="2" key="1">
    <citation type="journal article" date="2023" name="G3 (Bethesda)">
        <title>A reference genome for the long-term kleptoplast-retaining sea slug Elysia crispata morphotype clarki.</title>
        <authorList>
            <person name="Eastman K.E."/>
            <person name="Pendleton A.L."/>
            <person name="Shaikh M.A."/>
            <person name="Suttiyut T."/>
            <person name="Ogas R."/>
            <person name="Tomko P."/>
            <person name="Gavelis G."/>
            <person name="Widhalm J.R."/>
            <person name="Wisecaver J.H."/>
        </authorList>
    </citation>
    <scope>NUCLEOTIDE SEQUENCE</scope>
    <source>
        <strain evidence="2">ECLA1</strain>
    </source>
</reference>
<comment type="caution">
    <text evidence="2">The sequence shown here is derived from an EMBL/GenBank/DDBJ whole genome shotgun (WGS) entry which is preliminary data.</text>
</comment>
<keyword evidence="1" id="KW-0812">Transmembrane</keyword>